<evidence type="ECO:0000256" key="8">
    <source>
        <dbReference type="ARBA" id="ARBA00022490"/>
    </source>
</evidence>
<gene>
    <name evidence="16" type="ORF">HK099_007673</name>
</gene>
<dbReference type="Proteomes" id="UP001211065">
    <property type="component" value="Unassembled WGS sequence"/>
</dbReference>
<comment type="caution">
    <text evidence="16">The sequence shown here is derived from an EMBL/GenBank/DDBJ whole genome shotgun (WGS) entry which is preliminary data.</text>
</comment>
<name>A0AAD5XTH9_9FUNG</name>
<reference evidence="16" key="1">
    <citation type="submission" date="2020-05" db="EMBL/GenBank/DDBJ databases">
        <title>Phylogenomic resolution of chytrid fungi.</title>
        <authorList>
            <person name="Stajich J.E."/>
            <person name="Amses K."/>
            <person name="Simmons R."/>
            <person name="Seto K."/>
            <person name="Myers J."/>
            <person name="Bonds A."/>
            <person name="Quandt C.A."/>
            <person name="Barry K."/>
            <person name="Liu P."/>
            <person name="Grigoriev I."/>
            <person name="Longcore J.E."/>
            <person name="James T.Y."/>
        </authorList>
    </citation>
    <scope>NUCLEOTIDE SEQUENCE</scope>
    <source>
        <strain evidence="16">JEL0476</strain>
    </source>
</reference>
<dbReference type="AlphaFoldDB" id="A0AAD5XTH9"/>
<evidence type="ECO:0000256" key="4">
    <source>
        <dbReference type="ARBA" id="ARBA00009935"/>
    </source>
</evidence>
<comment type="function">
    <text evidence="1">Catalyzes the decarboxylation of four acetate groups of uroporphyrinogen-III to yield coproporphyrinogen-III.</text>
</comment>
<dbReference type="EMBL" id="JADGJW010000766">
    <property type="protein sequence ID" value="KAJ3212708.1"/>
    <property type="molecule type" value="Genomic_DNA"/>
</dbReference>
<evidence type="ECO:0000256" key="2">
    <source>
        <dbReference type="ARBA" id="ARBA00004496"/>
    </source>
</evidence>
<evidence type="ECO:0000259" key="15">
    <source>
        <dbReference type="PROSITE" id="PS00907"/>
    </source>
</evidence>
<evidence type="ECO:0000256" key="12">
    <source>
        <dbReference type="RuleBase" id="RU000554"/>
    </source>
</evidence>
<keyword evidence="17" id="KW-1185">Reference proteome</keyword>
<evidence type="ECO:0000256" key="9">
    <source>
        <dbReference type="ARBA" id="ARBA00022793"/>
    </source>
</evidence>
<evidence type="ECO:0000256" key="6">
    <source>
        <dbReference type="ARBA" id="ARBA00012288"/>
    </source>
</evidence>
<protein>
    <recommendedName>
        <fullName evidence="7 12">Uroporphyrinogen decarboxylase</fullName>
        <ecNumber evidence="6 12">4.1.1.37</ecNumber>
    </recommendedName>
</protein>
<evidence type="ECO:0000256" key="5">
    <source>
        <dbReference type="ARBA" id="ARBA00011738"/>
    </source>
</evidence>
<comment type="catalytic activity">
    <reaction evidence="12">
        <text>uroporphyrinogen III + 4 H(+) = coproporphyrinogen III + 4 CO2</text>
        <dbReference type="Rhea" id="RHEA:19865"/>
        <dbReference type="ChEBI" id="CHEBI:15378"/>
        <dbReference type="ChEBI" id="CHEBI:16526"/>
        <dbReference type="ChEBI" id="CHEBI:57308"/>
        <dbReference type="ChEBI" id="CHEBI:57309"/>
        <dbReference type="EC" id="4.1.1.37"/>
    </reaction>
</comment>
<comment type="similarity">
    <text evidence="4 13">Belongs to the uroporphyrinogen decarboxylase family.</text>
</comment>
<dbReference type="PROSITE" id="PS00906">
    <property type="entry name" value="UROD_1"/>
    <property type="match status" value="1"/>
</dbReference>
<dbReference type="GO" id="GO:0004853">
    <property type="term" value="F:uroporphyrinogen decarboxylase activity"/>
    <property type="evidence" value="ECO:0007669"/>
    <property type="project" value="UniProtKB-EC"/>
</dbReference>
<dbReference type="PANTHER" id="PTHR21091:SF169">
    <property type="entry name" value="UROPORPHYRINOGEN DECARBOXYLASE"/>
    <property type="match status" value="1"/>
</dbReference>
<dbReference type="SUPFAM" id="SSF51726">
    <property type="entry name" value="UROD/MetE-like"/>
    <property type="match status" value="1"/>
</dbReference>
<evidence type="ECO:0000259" key="14">
    <source>
        <dbReference type="PROSITE" id="PS00906"/>
    </source>
</evidence>
<evidence type="ECO:0000256" key="11">
    <source>
        <dbReference type="ARBA" id="ARBA00023244"/>
    </source>
</evidence>
<dbReference type="InterPro" id="IPR006361">
    <property type="entry name" value="Uroporphyrinogen_deCO2ase_HemE"/>
</dbReference>
<dbReference type="InterPro" id="IPR000257">
    <property type="entry name" value="Uroporphyrinogen_deCOase"/>
</dbReference>
<dbReference type="GO" id="GO:0005829">
    <property type="term" value="C:cytosol"/>
    <property type="evidence" value="ECO:0007669"/>
    <property type="project" value="TreeGrafter"/>
</dbReference>
<comment type="subcellular location">
    <subcellularLocation>
        <location evidence="2">Cytoplasm</location>
    </subcellularLocation>
</comment>
<keyword evidence="11 12" id="KW-0627">Porphyrin biosynthesis</keyword>
<evidence type="ECO:0000256" key="3">
    <source>
        <dbReference type="ARBA" id="ARBA00004804"/>
    </source>
</evidence>
<evidence type="ECO:0000313" key="16">
    <source>
        <dbReference type="EMBL" id="KAJ3212708.1"/>
    </source>
</evidence>
<evidence type="ECO:0000256" key="10">
    <source>
        <dbReference type="ARBA" id="ARBA00023239"/>
    </source>
</evidence>
<evidence type="ECO:0000256" key="1">
    <source>
        <dbReference type="ARBA" id="ARBA00002448"/>
    </source>
</evidence>
<dbReference type="PANTHER" id="PTHR21091">
    <property type="entry name" value="METHYLTETRAHYDROFOLATE:HOMOCYSTEINE METHYLTRANSFERASE RELATED"/>
    <property type="match status" value="1"/>
</dbReference>
<dbReference type="InterPro" id="IPR038071">
    <property type="entry name" value="UROD/MetE-like_sf"/>
</dbReference>
<dbReference type="PROSITE" id="PS00907">
    <property type="entry name" value="UROD_2"/>
    <property type="match status" value="1"/>
</dbReference>
<comment type="pathway">
    <text evidence="3 12">Porphyrin-containing compound metabolism; protoporphyrin-IX biosynthesis; coproporphyrinogen-III from 5-aminolevulinate: step 4/4.</text>
</comment>
<keyword evidence="9 12" id="KW-0210">Decarboxylase</keyword>
<dbReference type="EC" id="4.1.1.37" evidence="6 12"/>
<dbReference type="Pfam" id="PF01208">
    <property type="entry name" value="URO-D"/>
    <property type="match status" value="1"/>
</dbReference>
<proteinExistence type="inferred from homology"/>
<accession>A0AAD5XTH9</accession>
<evidence type="ECO:0000313" key="17">
    <source>
        <dbReference type="Proteomes" id="UP001211065"/>
    </source>
</evidence>
<organism evidence="16 17">
    <name type="scientific">Clydaea vesicula</name>
    <dbReference type="NCBI Taxonomy" id="447962"/>
    <lineage>
        <taxon>Eukaryota</taxon>
        <taxon>Fungi</taxon>
        <taxon>Fungi incertae sedis</taxon>
        <taxon>Chytridiomycota</taxon>
        <taxon>Chytridiomycota incertae sedis</taxon>
        <taxon>Chytridiomycetes</taxon>
        <taxon>Lobulomycetales</taxon>
        <taxon>Lobulomycetaceae</taxon>
        <taxon>Clydaea</taxon>
    </lineage>
</organism>
<comment type="subunit">
    <text evidence="5">Homodimer.</text>
</comment>
<feature type="domain" description="Uroporphyrinogen decarboxylase (URO-D)" evidence="14">
    <location>
        <begin position="28"/>
        <end position="37"/>
    </location>
</feature>
<dbReference type="Gene3D" id="3.20.20.210">
    <property type="match status" value="1"/>
</dbReference>
<evidence type="ECO:0000256" key="7">
    <source>
        <dbReference type="ARBA" id="ARBA00014308"/>
    </source>
</evidence>
<dbReference type="GO" id="GO:0006783">
    <property type="term" value="P:heme biosynthetic process"/>
    <property type="evidence" value="ECO:0007669"/>
    <property type="project" value="TreeGrafter"/>
</dbReference>
<dbReference type="NCBIfam" id="TIGR01464">
    <property type="entry name" value="hemE"/>
    <property type="match status" value="1"/>
</dbReference>
<keyword evidence="8" id="KW-0963">Cytoplasm</keyword>
<keyword evidence="10 12" id="KW-0456">Lyase</keyword>
<feature type="domain" description="Uroporphyrinogen decarboxylase (URO-D)" evidence="15">
    <location>
        <begin position="150"/>
        <end position="166"/>
    </location>
</feature>
<dbReference type="CDD" id="cd00717">
    <property type="entry name" value="URO-D"/>
    <property type="match status" value="1"/>
</dbReference>
<dbReference type="HAMAP" id="MF_00218">
    <property type="entry name" value="URO_D"/>
    <property type="match status" value="1"/>
</dbReference>
<sequence>MKTKRDFPSLKNDLILRAVKGEEVERIPVWVMRQAGRYLPEYLEVRKQNDFFKICRTPELACKVTLQPIDRFAGLLDASIIFCDILVIPQAMGLEVQMVEGKGPHFPHPIRVVEDLKRLKDTVDVDKELSYVYEAITLTRIKLDGRCPLFGFVGAPWTLFAYMIEGGGSKTLSKAKTWLYTYPKESHRLLQKTTDVIVDFILGQIRAGAQMIQVFDSWGGELTPKMFRTFSVPYLTQIASRVKAAMVEEGLQVPLFIFAKGAHASLDILSSIGYDVVSLDCTIDPKQARIDTKWRVTLQGNADPNLLYAPADVIKKEVREMLNAFGANNYIANLGHGMMPGHSPDALKVFLEAIRDHSSSMGNKRKFEESK</sequence>
<dbReference type="FunFam" id="3.20.20.210:FF:000001">
    <property type="entry name" value="Uroporphyrinogen decarboxylase"/>
    <property type="match status" value="1"/>
</dbReference>
<evidence type="ECO:0000256" key="13">
    <source>
        <dbReference type="RuleBase" id="RU004169"/>
    </source>
</evidence>